<keyword evidence="5" id="KW-1185">Reference proteome</keyword>
<reference evidence="4 5" key="1">
    <citation type="journal article" date="2015" name="Environ. Microbiol.">
        <title>Methane oxidation coupled to nitrate reduction under hypoxia by the Gammaproteobacterium Methylomonas denitrificans, sp. nov. type strain FJG1.</title>
        <authorList>
            <person name="Kits K.D."/>
            <person name="Klotz M.G."/>
            <person name="Stein L.Y."/>
        </authorList>
    </citation>
    <scope>NUCLEOTIDE SEQUENCE [LARGE SCALE GENOMIC DNA]</scope>
    <source>
        <strain evidence="4 5">FJG1</strain>
    </source>
</reference>
<dbReference type="PANTHER" id="PTHR45947">
    <property type="entry name" value="SULFOQUINOVOSYL TRANSFERASE SQD2"/>
    <property type="match status" value="1"/>
</dbReference>
<evidence type="ECO:0000259" key="3">
    <source>
        <dbReference type="Pfam" id="PF13439"/>
    </source>
</evidence>
<dbReference type="KEGG" id="mdn:JT25_011120"/>
<evidence type="ECO:0000256" key="1">
    <source>
        <dbReference type="SAM" id="Phobius"/>
    </source>
</evidence>
<dbReference type="OrthoDB" id="9775208at2"/>
<protein>
    <recommendedName>
        <fullName evidence="6">Glycosyltransferase subfamily 4-like N-terminal domain-containing protein</fullName>
    </recommendedName>
</protein>
<accession>A0A126T4N7</accession>
<dbReference type="STRING" id="1538553.JT25_011120"/>
<keyword evidence="1" id="KW-0812">Transmembrane</keyword>
<feature type="transmembrane region" description="Helical" evidence="1">
    <location>
        <begin position="80"/>
        <end position="101"/>
    </location>
</feature>
<dbReference type="Pfam" id="PF00805">
    <property type="entry name" value="Pentapeptide"/>
    <property type="match status" value="1"/>
</dbReference>
<dbReference type="SUPFAM" id="SSF141571">
    <property type="entry name" value="Pentapeptide repeat-like"/>
    <property type="match status" value="1"/>
</dbReference>
<evidence type="ECO:0000313" key="5">
    <source>
        <dbReference type="Proteomes" id="UP000030512"/>
    </source>
</evidence>
<feature type="domain" description="Glycosyl transferase family 1" evidence="2">
    <location>
        <begin position="737"/>
        <end position="806"/>
    </location>
</feature>
<dbReference type="Gene3D" id="2.160.20.80">
    <property type="entry name" value="E3 ubiquitin-protein ligase SopA"/>
    <property type="match status" value="1"/>
</dbReference>
<dbReference type="GO" id="GO:0016757">
    <property type="term" value="F:glycosyltransferase activity"/>
    <property type="evidence" value="ECO:0007669"/>
    <property type="project" value="InterPro"/>
</dbReference>
<evidence type="ECO:0000313" key="4">
    <source>
        <dbReference type="EMBL" id="AMK77032.1"/>
    </source>
</evidence>
<sequence>MLLHLELIMKKNLSLTGLFLILFGLSYAFLQIYVSWEINERSKLILQAVPSKAIDTEKTIQETIALRIENEKKTVFFETLLANVSAAIGVIVAVTGIWIAFRQHMDVRRGEISDRDSQNINALWEGIVSSEQNVRARSIAGLRHYLTLEKKEHHPRVAAALALVGRMDNNTELVKATLAPVLEKAFRELPDLMKSETWDQLNVKRLDLSGLDLSGCLFRNARLNEVILRNANLKDAKFDAASLSAADLRGANLSGASLAYADLAYADLSGAKLIDADLRHIKVLHLNLKDANLTNANLALHRLDWRVIKHWRTAIFDTSVKNALLMKHGPALCGRKILMVLWEFPPNVVGGQWTAAYHLLHGLRKRGADVTLLVPWHIHQISHEILGHEIEVIAAGESLKPNEPYLSAYSYGEGADADASAGSELLYRPTTFRLVTSFVDQALDAIKDRDRRDFDIIHAHDWVSFPAAAALSREYRIPWVAHFHSVAQDREEGAGNDRVRQIERTGSEYADQIVAPSRITASAISKSYGVDMSRIAVVPNSFSCESISEDFLGSFSSKRVVFLGRLTWQKGPDIFVDIARKVYPQVPQAKFYIFGKGDMETEIKASFSARGTSAQDPVSVGAISDPKQKHLYYNITFNQVWRLVLSPEGQVIEATPVHDYGDVIRDIEAFAFERGFDAYAFDTDCARIRIRGKEQEDGEDMHLDYLVDGEGLPKMIEVEQCFIFKETAPKWGHRLRVFEDASVIIVPSRHEPFGMVILEAMQSGVPVFVAKHAGAIEVLKTPVAIDLEDTDEAARLISEVLLSEDAWRTLSIKQREEVLTYAKGDQDRAIEELWMQVIDSAHLNEKSAGIVV</sequence>
<dbReference type="AlphaFoldDB" id="A0A126T4N7"/>
<keyword evidence="1" id="KW-1133">Transmembrane helix</keyword>
<evidence type="ECO:0000259" key="2">
    <source>
        <dbReference type="Pfam" id="PF00534"/>
    </source>
</evidence>
<dbReference type="SUPFAM" id="SSF53756">
    <property type="entry name" value="UDP-Glycosyltransferase/glycogen phosphorylase"/>
    <property type="match status" value="2"/>
</dbReference>
<proteinExistence type="predicted"/>
<dbReference type="CDD" id="cd03801">
    <property type="entry name" value="GT4_PimA-like"/>
    <property type="match status" value="1"/>
</dbReference>
<dbReference type="PANTHER" id="PTHR45947:SF3">
    <property type="entry name" value="SULFOQUINOVOSYL TRANSFERASE SQD2"/>
    <property type="match status" value="1"/>
</dbReference>
<dbReference type="InterPro" id="IPR001296">
    <property type="entry name" value="Glyco_trans_1"/>
</dbReference>
<evidence type="ECO:0008006" key="6">
    <source>
        <dbReference type="Google" id="ProtNLM"/>
    </source>
</evidence>
<feature type="transmembrane region" description="Helical" evidence="1">
    <location>
        <begin position="12"/>
        <end position="34"/>
    </location>
</feature>
<organism evidence="4 5">
    <name type="scientific">Methylomonas denitrificans</name>
    <dbReference type="NCBI Taxonomy" id="1538553"/>
    <lineage>
        <taxon>Bacteria</taxon>
        <taxon>Pseudomonadati</taxon>
        <taxon>Pseudomonadota</taxon>
        <taxon>Gammaproteobacteria</taxon>
        <taxon>Methylococcales</taxon>
        <taxon>Methylococcaceae</taxon>
        <taxon>Methylomonas</taxon>
    </lineage>
</organism>
<gene>
    <name evidence="4" type="ORF">JT25_011120</name>
</gene>
<dbReference type="Pfam" id="PF00534">
    <property type="entry name" value="Glycos_transf_1"/>
    <property type="match status" value="1"/>
</dbReference>
<name>A0A126T4N7_9GAMM</name>
<feature type="domain" description="Glycosyltransferase subfamily 4-like N-terminal" evidence="3">
    <location>
        <begin position="349"/>
        <end position="542"/>
    </location>
</feature>
<dbReference type="InterPro" id="IPR028098">
    <property type="entry name" value="Glyco_trans_4-like_N"/>
</dbReference>
<dbReference type="Gene3D" id="3.40.50.2000">
    <property type="entry name" value="Glycogen Phosphorylase B"/>
    <property type="match status" value="3"/>
</dbReference>
<dbReference type="InterPro" id="IPR001646">
    <property type="entry name" value="5peptide_repeat"/>
</dbReference>
<keyword evidence="1" id="KW-0472">Membrane</keyword>
<dbReference type="Proteomes" id="UP000030512">
    <property type="component" value="Chromosome"/>
</dbReference>
<dbReference type="Pfam" id="PF13439">
    <property type="entry name" value="Glyco_transf_4"/>
    <property type="match status" value="1"/>
</dbReference>
<dbReference type="InterPro" id="IPR050194">
    <property type="entry name" value="Glycosyltransferase_grp1"/>
</dbReference>
<dbReference type="EMBL" id="CP014476">
    <property type="protein sequence ID" value="AMK77032.1"/>
    <property type="molecule type" value="Genomic_DNA"/>
</dbReference>